<name>A0AAD5TVR4_9FUNG</name>
<evidence type="ECO:0000256" key="1">
    <source>
        <dbReference type="SAM" id="MobiDB-lite"/>
    </source>
</evidence>
<feature type="signal peptide" evidence="2">
    <location>
        <begin position="1"/>
        <end position="20"/>
    </location>
</feature>
<dbReference type="AlphaFoldDB" id="A0AAD5TVR4"/>
<dbReference type="Proteomes" id="UP001211065">
    <property type="component" value="Unassembled WGS sequence"/>
</dbReference>
<evidence type="ECO:0000313" key="4">
    <source>
        <dbReference type="Proteomes" id="UP001211065"/>
    </source>
</evidence>
<feature type="compositionally biased region" description="Low complexity" evidence="1">
    <location>
        <begin position="128"/>
        <end position="151"/>
    </location>
</feature>
<proteinExistence type="predicted"/>
<organism evidence="3 4">
    <name type="scientific">Clydaea vesicula</name>
    <dbReference type="NCBI Taxonomy" id="447962"/>
    <lineage>
        <taxon>Eukaryota</taxon>
        <taxon>Fungi</taxon>
        <taxon>Fungi incertae sedis</taxon>
        <taxon>Chytridiomycota</taxon>
        <taxon>Chytridiomycota incertae sedis</taxon>
        <taxon>Chytridiomycetes</taxon>
        <taxon>Lobulomycetales</taxon>
        <taxon>Lobulomycetaceae</taxon>
        <taxon>Clydaea</taxon>
    </lineage>
</organism>
<reference evidence="3" key="1">
    <citation type="submission" date="2020-05" db="EMBL/GenBank/DDBJ databases">
        <title>Phylogenomic resolution of chytrid fungi.</title>
        <authorList>
            <person name="Stajich J.E."/>
            <person name="Amses K."/>
            <person name="Simmons R."/>
            <person name="Seto K."/>
            <person name="Myers J."/>
            <person name="Bonds A."/>
            <person name="Quandt C.A."/>
            <person name="Barry K."/>
            <person name="Liu P."/>
            <person name="Grigoriev I."/>
            <person name="Longcore J.E."/>
            <person name="James T.Y."/>
        </authorList>
    </citation>
    <scope>NUCLEOTIDE SEQUENCE</scope>
    <source>
        <strain evidence="3">JEL0476</strain>
    </source>
</reference>
<keyword evidence="4" id="KW-1185">Reference proteome</keyword>
<sequence>MKLFIYLIFLSIFQIYVVKAQSTATTEEDERLNSRISRHDERVSQRQAERATRKSDRIATRTQRNSLNPSATITEKLPLPTNTETTTANSLTTITPTVQGVIGPDGILTTAFLGGDGSITQLRPGETIPPTARPIPSSTISPTTIPSNPSKNSAANSFQHFTTIVILFLLNLLI</sequence>
<gene>
    <name evidence="3" type="ORF">HK099_008512</name>
</gene>
<feature type="chain" id="PRO_5042289860" evidence="2">
    <location>
        <begin position="21"/>
        <end position="174"/>
    </location>
</feature>
<feature type="region of interest" description="Disordered" evidence="1">
    <location>
        <begin position="24"/>
        <end position="65"/>
    </location>
</feature>
<accession>A0AAD5TVR4</accession>
<feature type="region of interest" description="Disordered" evidence="1">
    <location>
        <begin position="125"/>
        <end position="151"/>
    </location>
</feature>
<keyword evidence="2" id="KW-0732">Signal</keyword>
<feature type="compositionally biased region" description="Basic and acidic residues" evidence="1">
    <location>
        <begin position="31"/>
        <end position="59"/>
    </location>
</feature>
<protein>
    <submittedName>
        <fullName evidence="3">Uncharacterized protein</fullName>
    </submittedName>
</protein>
<dbReference type="EMBL" id="JADGJW010000940">
    <property type="protein sequence ID" value="KAJ3209463.1"/>
    <property type="molecule type" value="Genomic_DNA"/>
</dbReference>
<comment type="caution">
    <text evidence="3">The sequence shown here is derived from an EMBL/GenBank/DDBJ whole genome shotgun (WGS) entry which is preliminary data.</text>
</comment>
<evidence type="ECO:0000313" key="3">
    <source>
        <dbReference type="EMBL" id="KAJ3209463.1"/>
    </source>
</evidence>
<evidence type="ECO:0000256" key="2">
    <source>
        <dbReference type="SAM" id="SignalP"/>
    </source>
</evidence>